<keyword evidence="7" id="KW-1185">Reference proteome</keyword>
<evidence type="ECO:0000256" key="1">
    <source>
        <dbReference type="ARBA" id="ARBA00009481"/>
    </source>
</evidence>
<dbReference type="InterPro" id="IPR001296">
    <property type="entry name" value="Glyco_trans_1"/>
</dbReference>
<dbReference type="EMBL" id="JAVDWH010000001">
    <property type="protein sequence ID" value="MDR7087091.1"/>
    <property type="molecule type" value="Genomic_DNA"/>
</dbReference>
<dbReference type="Pfam" id="PF13439">
    <property type="entry name" value="Glyco_transf_4"/>
    <property type="match status" value="1"/>
</dbReference>
<comment type="caution">
    <text evidence="6">The sequence shown here is derived from an EMBL/GenBank/DDBJ whole genome shotgun (WGS) entry which is preliminary data.</text>
</comment>
<evidence type="ECO:0000313" key="6">
    <source>
        <dbReference type="EMBL" id="MDR7087091.1"/>
    </source>
</evidence>
<feature type="domain" description="Glycosyltransferase subfamily 4-like N-terminal" evidence="5">
    <location>
        <begin position="17"/>
        <end position="176"/>
    </location>
</feature>
<evidence type="ECO:0000256" key="3">
    <source>
        <dbReference type="ARBA" id="ARBA00022679"/>
    </source>
</evidence>
<dbReference type="PANTHER" id="PTHR12526:SF640">
    <property type="entry name" value="COLANIC ACID BIOSYNTHESIS GLYCOSYLTRANSFERASE WCAL-RELATED"/>
    <property type="match status" value="1"/>
</dbReference>
<keyword evidence="2" id="KW-0328">Glycosyltransferase</keyword>
<gene>
    <name evidence="6" type="ORF">J2X11_001930</name>
</gene>
<comment type="similarity">
    <text evidence="1">Belongs to the glycosyltransferase group 1 family. Glycosyltransferase 4 subfamily.</text>
</comment>
<dbReference type="PANTHER" id="PTHR12526">
    <property type="entry name" value="GLYCOSYLTRANSFERASE"/>
    <property type="match status" value="1"/>
</dbReference>
<reference evidence="6 7" key="1">
    <citation type="submission" date="2023-07" db="EMBL/GenBank/DDBJ databases">
        <title>Sorghum-associated microbial communities from plants grown in Nebraska, USA.</title>
        <authorList>
            <person name="Schachtman D."/>
        </authorList>
    </citation>
    <scope>NUCLEOTIDE SEQUENCE [LARGE SCALE GENOMIC DNA]</scope>
    <source>
        <strain evidence="6 7">BE248</strain>
    </source>
</reference>
<accession>A0ABU1UPK5</accession>
<sequence length="362" mass="40225">MHVLFCNWRDTKNPEGGGSERYVENMAHGLAERGHTVTIACATHDNAPREETVDGVRFVRRGSKLDIYVRTFFALLFGRYGKVDVVVDVQNGLPFFTRLATRKPVVVLVHHVHREQWPVVYPGLVGKVGWWIESVLSPRLYRKSQYVAVSAATRLELIELGVDRDRIAIVHNGNDPAPMVNAVRSETPRISVVGRLVPHKQVEHAIDAVAELSATHPDIKLDVIGAGWWDAELVEYAEKRGVTKHIAFHGFVDDQTKHELLAQSWVMALPSLKEGWGIVIGEAGTHATPTVAYSTAGGTTESIDHKDSGVLVDSPSEFTDAIRQLVEDDEWREFLGQGALVKSRTFTWASSQSEFAEVIHSV</sequence>
<keyword evidence="3" id="KW-0808">Transferase</keyword>
<dbReference type="Proteomes" id="UP001257739">
    <property type="component" value="Unassembled WGS sequence"/>
</dbReference>
<protein>
    <submittedName>
        <fullName evidence="6">Glycosyltransferase involved in cell wall biosynthesis</fullName>
    </submittedName>
</protein>
<dbReference type="Gene3D" id="3.40.50.2000">
    <property type="entry name" value="Glycogen Phosphorylase B"/>
    <property type="match status" value="2"/>
</dbReference>
<dbReference type="Pfam" id="PF00534">
    <property type="entry name" value="Glycos_transf_1"/>
    <property type="match status" value="1"/>
</dbReference>
<evidence type="ECO:0000256" key="2">
    <source>
        <dbReference type="ARBA" id="ARBA00022676"/>
    </source>
</evidence>
<organism evidence="6 7">
    <name type="scientific">Aeromicrobium panaciterrae</name>
    <dbReference type="NCBI Taxonomy" id="363861"/>
    <lineage>
        <taxon>Bacteria</taxon>
        <taxon>Bacillati</taxon>
        <taxon>Actinomycetota</taxon>
        <taxon>Actinomycetes</taxon>
        <taxon>Propionibacteriales</taxon>
        <taxon>Nocardioidaceae</taxon>
        <taxon>Aeromicrobium</taxon>
    </lineage>
</organism>
<dbReference type="InterPro" id="IPR028098">
    <property type="entry name" value="Glyco_trans_4-like_N"/>
</dbReference>
<evidence type="ECO:0000259" key="5">
    <source>
        <dbReference type="Pfam" id="PF13439"/>
    </source>
</evidence>
<proteinExistence type="inferred from homology"/>
<dbReference type="CDD" id="cd03801">
    <property type="entry name" value="GT4_PimA-like"/>
    <property type="match status" value="1"/>
</dbReference>
<dbReference type="RefSeq" id="WP_309970142.1">
    <property type="nucleotide sequence ID" value="NZ_JAVDWH010000001.1"/>
</dbReference>
<name>A0ABU1UPK5_9ACTN</name>
<evidence type="ECO:0000313" key="7">
    <source>
        <dbReference type="Proteomes" id="UP001257739"/>
    </source>
</evidence>
<evidence type="ECO:0000259" key="4">
    <source>
        <dbReference type="Pfam" id="PF00534"/>
    </source>
</evidence>
<dbReference type="SUPFAM" id="SSF53756">
    <property type="entry name" value="UDP-Glycosyltransferase/glycogen phosphorylase"/>
    <property type="match status" value="1"/>
</dbReference>
<feature type="domain" description="Glycosyl transferase family 1" evidence="4">
    <location>
        <begin position="183"/>
        <end position="337"/>
    </location>
</feature>